<evidence type="ECO:0000256" key="2">
    <source>
        <dbReference type="ARBA" id="ARBA00022679"/>
    </source>
</evidence>
<evidence type="ECO:0000256" key="4">
    <source>
        <dbReference type="ARBA" id="ARBA00022691"/>
    </source>
</evidence>
<keyword evidence="4" id="KW-0949">S-adenosyl-L-methionine</keyword>
<feature type="domain" description="Methyltransferase" evidence="5">
    <location>
        <begin position="60"/>
        <end position="116"/>
    </location>
</feature>
<keyword evidence="3" id="KW-0831">Ubiquinone biosynthesis</keyword>
<organism evidence="6 7">
    <name type="scientific">Salmonella enterica I</name>
    <dbReference type="NCBI Taxonomy" id="59201"/>
    <lineage>
        <taxon>Bacteria</taxon>
        <taxon>Pseudomonadati</taxon>
        <taxon>Pseudomonadota</taxon>
        <taxon>Gammaproteobacteria</taxon>
        <taxon>Enterobacterales</taxon>
        <taxon>Enterobacteriaceae</taxon>
        <taxon>Salmonella</taxon>
    </lineage>
</organism>
<evidence type="ECO:0000256" key="3">
    <source>
        <dbReference type="ARBA" id="ARBA00022688"/>
    </source>
</evidence>
<sequence length="159" mass="17520">MNTEKPSVAHNVDHNEIAKFEAVASRWWDLEGEFKPLHRINPLRLGYITERSGGLFGKKVLDVGCGGGILAESMAREGATVTGLDMGFEPLQVAKLHALESGIEVEYVQETVEEHAANTPSNTTSSPVWKCWSMFPIRNRSSTPAPNWLNPAARCSSQR</sequence>
<evidence type="ECO:0000256" key="1">
    <source>
        <dbReference type="ARBA" id="ARBA00022603"/>
    </source>
</evidence>
<dbReference type="SUPFAM" id="SSF53335">
    <property type="entry name" value="S-adenosyl-L-methionine-dependent methyltransferases"/>
    <property type="match status" value="1"/>
</dbReference>
<dbReference type="Gene3D" id="3.40.50.150">
    <property type="entry name" value="Vaccinia Virus protein VP39"/>
    <property type="match status" value="1"/>
</dbReference>
<reference evidence="6 7" key="1">
    <citation type="submission" date="2018-06" db="EMBL/GenBank/DDBJ databases">
        <authorList>
            <consortium name="Pathogen Informatics"/>
            <person name="Doyle S."/>
        </authorList>
    </citation>
    <scope>NUCLEOTIDE SEQUENCE [LARGE SCALE GENOMIC DNA]</scope>
    <source>
        <strain evidence="6 7">NCTC8256</strain>
    </source>
</reference>
<dbReference type="PANTHER" id="PTHR43464">
    <property type="entry name" value="METHYLTRANSFERASE"/>
    <property type="match status" value="1"/>
</dbReference>
<keyword evidence="6" id="KW-0830">Ubiquinone</keyword>
<dbReference type="PANTHER" id="PTHR43464:SF19">
    <property type="entry name" value="UBIQUINONE BIOSYNTHESIS O-METHYLTRANSFERASE, MITOCHONDRIAL"/>
    <property type="match status" value="1"/>
</dbReference>
<dbReference type="InterPro" id="IPR010233">
    <property type="entry name" value="UbiG_MeTrfase"/>
</dbReference>
<dbReference type="Pfam" id="PF13649">
    <property type="entry name" value="Methyltransf_25"/>
    <property type="match status" value="1"/>
</dbReference>
<keyword evidence="2 6" id="KW-0808">Transferase</keyword>
<dbReference type="EMBL" id="UGXR01000001">
    <property type="protein sequence ID" value="SUH08245.1"/>
    <property type="molecule type" value="Genomic_DNA"/>
</dbReference>
<dbReference type="GO" id="GO:0061542">
    <property type="term" value="F:3-demethylubiquinol 3-O-methyltransferase activity"/>
    <property type="evidence" value="ECO:0007669"/>
    <property type="project" value="UniProtKB-EC"/>
</dbReference>
<dbReference type="EC" id="2.1.1.64" evidence="6"/>
<proteinExistence type="predicted"/>
<evidence type="ECO:0000313" key="7">
    <source>
        <dbReference type="Proteomes" id="UP000254346"/>
    </source>
</evidence>
<dbReference type="CDD" id="cd02440">
    <property type="entry name" value="AdoMet_MTases"/>
    <property type="match status" value="1"/>
</dbReference>
<dbReference type="Proteomes" id="UP000254346">
    <property type="component" value="Unassembled WGS sequence"/>
</dbReference>
<dbReference type="InterPro" id="IPR041698">
    <property type="entry name" value="Methyltransf_25"/>
</dbReference>
<dbReference type="GO" id="GO:0032259">
    <property type="term" value="P:methylation"/>
    <property type="evidence" value="ECO:0007669"/>
    <property type="project" value="UniProtKB-KW"/>
</dbReference>
<evidence type="ECO:0000259" key="5">
    <source>
        <dbReference type="Pfam" id="PF13649"/>
    </source>
</evidence>
<gene>
    <name evidence="6" type="primary">ubiG_2</name>
    <name evidence="6" type="ORF">NCTC8256_02168</name>
</gene>
<name>A0A379VNT3_SALET</name>
<accession>A0A379VNT3</accession>
<dbReference type="InterPro" id="IPR029063">
    <property type="entry name" value="SAM-dependent_MTases_sf"/>
</dbReference>
<keyword evidence="1 6" id="KW-0489">Methyltransferase</keyword>
<dbReference type="GO" id="GO:0010420">
    <property type="term" value="F:polyprenyldihydroxybenzoate methyltransferase activity"/>
    <property type="evidence" value="ECO:0007669"/>
    <property type="project" value="InterPro"/>
</dbReference>
<protein>
    <submittedName>
        <fullName evidence="6">3-demethylubiquinone-9 3-methyltransferase</fullName>
        <ecNumber evidence="6">2.1.1.64</ecNumber>
    </submittedName>
</protein>
<dbReference type="NCBIfam" id="TIGR01983">
    <property type="entry name" value="UbiG"/>
    <property type="match status" value="1"/>
</dbReference>
<evidence type="ECO:0000313" key="6">
    <source>
        <dbReference type="EMBL" id="SUH08245.1"/>
    </source>
</evidence>
<dbReference type="AlphaFoldDB" id="A0A379VNT3"/>